<dbReference type="Gene3D" id="3.30.70.1230">
    <property type="entry name" value="Nucleotide cyclase"/>
    <property type="match status" value="2"/>
</dbReference>
<dbReference type="PROSITE" id="PS50125">
    <property type="entry name" value="GUANYLATE_CYCLASE_2"/>
    <property type="match status" value="1"/>
</dbReference>
<dbReference type="SUPFAM" id="SSF48452">
    <property type="entry name" value="TPR-like"/>
    <property type="match status" value="1"/>
</dbReference>
<dbReference type="SUPFAM" id="SSF52540">
    <property type="entry name" value="P-loop containing nucleoside triphosphate hydrolases"/>
    <property type="match status" value="1"/>
</dbReference>
<evidence type="ECO:0000313" key="4">
    <source>
        <dbReference type="EMBL" id="KKR03504.1"/>
    </source>
</evidence>
<dbReference type="EMBL" id="LBWG01000028">
    <property type="protein sequence ID" value="KKR03504.1"/>
    <property type="molecule type" value="Genomic_DNA"/>
</dbReference>
<gene>
    <name evidence="4" type="ORF">UT30_C0028G0006</name>
</gene>
<keyword evidence="1" id="KW-0547">Nucleotide-binding</keyword>
<keyword evidence="2" id="KW-0067">ATP-binding</keyword>
<reference evidence="4 5" key="1">
    <citation type="journal article" date="2015" name="Nature">
        <title>rRNA introns, odd ribosomes, and small enigmatic genomes across a large radiation of phyla.</title>
        <authorList>
            <person name="Brown C.T."/>
            <person name="Hug L.A."/>
            <person name="Thomas B.C."/>
            <person name="Sharon I."/>
            <person name="Castelle C.J."/>
            <person name="Singh A."/>
            <person name="Wilkins M.J."/>
            <person name="Williams K.H."/>
            <person name="Banfield J.F."/>
        </authorList>
    </citation>
    <scope>NUCLEOTIDE SEQUENCE [LARGE SCALE GENOMIC DNA]</scope>
</reference>
<protein>
    <submittedName>
        <fullName evidence="4">Dictyostelium discoideum SgcA</fullName>
    </submittedName>
</protein>
<evidence type="ECO:0000256" key="2">
    <source>
        <dbReference type="ARBA" id="ARBA00022840"/>
    </source>
</evidence>
<dbReference type="GO" id="GO:0009190">
    <property type="term" value="P:cyclic nucleotide biosynthetic process"/>
    <property type="evidence" value="ECO:0007669"/>
    <property type="project" value="InterPro"/>
</dbReference>
<dbReference type="Proteomes" id="UP000033935">
    <property type="component" value="Unassembled WGS sequence"/>
</dbReference>
<dbReference type="InterPro" id="IPR001054">
    <property type="entry name" value="A/G_cyclase"/>
</dbReference>
<dbReference type="AlphaFoldDB" id="A0A0G0MHG8"/>
<accession>A0A0G0MHG8</accession>
<name>A0A0G0MHG8_9BACT</name>
<evidence type="ECO:0000259" key="3">
    <source>
        <dbReference type="PROSITE" id="PS50125"/>
    </source>
</evidence>
<feature type="domain" description="Guanylate cyclase" evidence="3">
    <location>
        <begin position="22"/>
        <end position="82"/>
    </location>
</feature>
<dbReference type="GO" id="GO:0005524">
    <property type="term" value="F:ATP binding"/>
    <property type="evidence" value="ECO:0007669"/>
    <property type="project" value="UniProtKB-KW"/>
</dbReference>
<dbReference type="PANTHER" id="PTHR16305:SF28">
    <property type="entry name" value="GUANYLATE CYCLASE DOMAIN-CONTAINING PROTEIN"/>
    <property type="match status" value="1"/>
</dbReference>
<proteinExistence type="predicted"/>
<dbReference type="GO" id="GO:0035556">
    <property type="term" value="P:intracellular signal transduction"/>
    <property type="evidence" value="ECO:0007669"/>
    <property type="project" value="InterPro"/>
</dbReference>
<dbReference type="Gene3D" id="3.40.50.300">
    <property type="entry name" value="P-loop containing nucleotide triphosphate hydrolases"/>
    <property type="match status" value="1"/>
</dbReference>
<dbReference type="GO" id="GO:0005737">
    <property type="term" value="C:cytoplasm"/>
    <property type="evidence" value="ECO:0007669"/>
    <property type="project" value="TreeGrafter"/>
</dbReference>
<evidence type="ECO:0000313" key="5">
    <source>
        <dbReference type="Proteomes" id="UP000033935"/>
    </source>
</evidence>
<dbReference type="InterPro" id="IPR027417">
    <property type="entry name" value="P-loop_NTPase"/>
</dbReference>
<organism evidence="4 5">
    <name type="scientific">Candidatus Uhrbacteria bacterium GW2011_GWF2_39_13</name>
    <dbReference type="NCBI Taxonomy" id="1618995"/>
    <lineage>
        <taxon>Bacteria</taxon>
        <taxon>Candidatus Uhriibacteriota</taxon>
    </lineage>
</organism>
<dbReference type="InterPro" id="IPR011990">
    <property type="entry name" value="TPR-like_helical_dom_sf"/>
</dbReference>
<sequence length="1208" mass="138401">MNMKESSLPKYISEPEYYKNKQFMFLDISGFTPLCDKFISESSYGAEKIGDLINIVFNPIIDSVYAAGGDVISFAGDALFVAVDKEKVSAVKKMSDRIIKEQTIDRNLSIKIEMFDKPFVPVVINSESSSCFCYAPNKLKKEIIKNDPFPQEIYDIYKSSFRGELRAVPIFFIRIDEKYSVEKIKSLLSELSEEAKTGSVYINKIEYLDKGWMILLSAGSPVYSTDAPVKMYELLSVFSKKAETMKIPVQIGGTLQRGYCGIIGNEKRWEFTFLGSNVNLAARIAAKAEPYKVYADSSFASAVKTSLKAVSAGKKEYKGVGEREIFEITGILKDKKNIFVGRIEEIKTSLDFFKGDRRAFVLLNGPSGIGKTVLAEQIILSLGYKNLLRFKGIYGEENENYLFRNLSAANKNDPAEIFQKFKAITEPTLIYIDDLHFADEKSLFMFHRMINEGNPFINFIATTIGREKIRITPLAYYESLIIDLKPFDAKDIQAITKIASGIDISLKVSRDLQRSTGGNPLFVTGILPYITKDIERSGDVPYSLQEVILLKLNQIPGKGPEFIDGGSVYGDIFDHKVLKDVINARQAIIREIIQKAENEGLVRKSLVNEDLEFSNTIIREIIYERLLKKKIDFFRIRIAEAIIRSKTKDMRKMYKAMMMFFLADDERALKLAIELAEVFRKRSDVDILRNIFLRSFEYIIKHEEYGKGLDLLKILSKSGHLNIGSEVTGFIEKIALNVKDWQGEEKLILDLARTIHSVQFKEPVELLNTYKKLKGEDKYYKWTRIKVCAYTIPHKEATAVLKGLMNSFEGNEKISFYFDLVWYVFFITGDTVTEKKAMSVLESMELKMDNGIKVDFYFLKNTIAMHRDDLTESKRCLDIVQKLDMKESDDRFVFYNDLAILHSNLAYENFDADDIRKALKYSVKAQKLLNDNQKDSDLPLITTNLAGFYMSSGFIKKAERAYMEGLYFGLAINHPVEIPYTKSRIAIIAMHYGAYRLASEISDEVISADVGDIKSGAYAIRYYYSGRNENDLKQAYKFAKNYAEFGTAKCYWEMASIMLYNALVTNNKEEMKKLRNKIISWNKYQQRAGTRFVNEAHVEILGLLTGNKSDETKVQHKLDKIAKLNANFGVMNKCYFALGVFRKDPELLIKAKKYALKMKSYPFVQRIEKELFRITGDKYWANRIKKTQEKLEQMKRIGSIEELLGFKK</sequence>
<evidence type="ECO:0000256" key="1">
    <source>
        <dbReference type="ARBA" id="ARBA00022741"/>
    </source>
</evidence>
<dbReference type="GO" id="GO:0004016">
    <property type="term" value="F:adenylate cyclase activity"/>
    <property type="evidence" value="ECO:0007669"/>
    <property type="project" value="UniProtKB-ARBA"/>
</dbReference>
<comment type="caution">
    <text evidence="4">The sequence shown here is derived from an EMBL/GenBank/DDBJ whole genome shotgun (WGS) entry which is preliminary data.</text>
</comment>
<dbReference type="InterPro" id="IPR029787">
    <property type="entry name" value="Nucleotide_cyclase"/>
</dbReference>
<dbReference type="CDD" id="cd00009">
    <property type="entry name" value="AAA"/>
    <property type="match status" value="1"/>
</dbReference>
<dbReference type="SUPFAM" id="SSF55073">
    <property type="entry name" value="Nucleotide cyclase"/>
    <property type="match status" value="1"/>
</dbReference>
<dbReference type="PANTHER" id="PTHR16305">
    <property type="entry name" value="TESTICULAR SOLUBLE ADENYLYL CYCLASE"/>
    <property type="match status" value="1"/>
</dbReference>